<protein>
    <submittedName>
        <fullName evidence="1">Uncharacterized protein</fullName>
    </submittedName>
</protein>
<gene>
    <name evidence="1" type="ORF">EMLJLAPB_00191</name>
</gene>
<proteinExistence type="predicted"/>
<name>A0A811T454_9EURY</name>
<dbReference type="EMBL" id="CAJHIS010000003">
    <property type="protein sequence ID" value="CAD6491934.1"/>
    <property type="molecule type" value="Genomic_DNA"/>
</dbReference>
<accession>A0A811T454</accession>
<reference evidence="1" key="1">
    <citation type="submission" date="2020-10" db="EMBL/GenBank/DDBJ databases">
        <authorList>
            <person name="Hahn C.J."/>
            <person name="Laso-Perez R."/>
            <person name="Vulcano F."/>
            <person name="Vaziourakis K.-M."/>
            <person name="Stokke R."/>
            <person name="Steen I.H."/>
            <person name="Teske A."/>
            <person name="Boetius A."/>
            <person name="Liebeke M."/>
            <person name="Amann R."/>
            <person name="Knittel K."/>
        </authorList>
    </citation>
    <scope>NUCLEOTIDE SEQUENCE</scope>
    <source>
        <strain evidence="1">Gfbio:e3339647-f889-4370-9287-4fb5cb688e4c:AG392D22_GoMArc1</strain>
    </source>
</reference>
<evidence type="ECO:0000313" key="2">
    <source>
        <dbReference type="Proteomes" id="UP000634805"/>
    </source>
</evidence>
<dbReference type="Proteomes" id="UP000634805">
    <property type="component" value="Unassembled WGS sequence"/>
</dbReference>
<dbReference type="AlphaFoldDB" id="A0A811T454"/>
<comment type="caution">
    <text evidence="1">The sequence shown here is derived from an EMBL/GenBank/DDBJ whole genome shotgun (WGS) entry which is preliminary data.</text>
</comment>
<sequence>MEKLFLVCISDYYYKNKIFNIDSPTNRDDYYYPYYLLKKKFNELGVSLNTYDYFNENNKKAYGLLFFDIPKNVEKYFNDDHESYLVISESTIVHPINWKIELHKHFKKIFTWNDDFVKG</sequence>
<evidence type="ECO:0000313" key="1">
    <source>
        <dbReference type="EMBL" id="CAD6491934.1"/>
    </source>
</evidence>
<organism evidence="1 2">
    <name type="scientific">Candidatus Argoarchaeum ethanivorans</name>
    <dbReference type="NCBI Taxonomy" id="2608793"/>
    <lineage>
        <taxon>Archaea</taxon>
        <taxon>Methanobacteriati</taxon>
        <taxon>Methanobacteriota</taxon>
        <taxon>Stenosarchaea group</taxon>
        <taxon>Methanomicrobia</taxon>
        <taxon>Methanosarcinales</taxon>
        <taxon>Methanosarcinales incertae sedis</taxon>
        <taxon>GOM Arc I cluster</taxon>
        <taxon>Candidatus Argoarchaeum</taxon>
    </lineage>
</organism>